<feature type="transmembrane region" description="Helical" evidence="8">
    <location>
        <begin position="161"/>
        <end position="182"/>
    </location>
</feature>
<dbReference type="RefSeq" id="WP_281843352.1">
    <property type="nucleotide sequence ID" value="NZ_BROH01000011.1"/>
</dbReference>
<feature type="domain" description="Fatty acid hydroxylase" evidence="9">
    <location>
        <begin position="111"/>
        <end position="259"/>
    </location>
</feature>
<evidence type="ECO:0000256" key="1">
    <source>
        <dbReference type="ARBA" id="ARBA00004127"/>
    </source>
</evidence>
<evidence type="ECO:0000256" key="8">
    <source>
        <dbReference type="SAM" id="Phobius"/>
    </source>
</evidence>
<comment type="caution">
    <text evidence="10">The sequence shown here is derived from an EMBL/GenBank/DDBJ whole genome shotgun (WGS) entry which is preliminary data.</text>
</comment>
<protein>
    <submittedName>
        <fullName evidence="10">Sterol desaturase</fullName>
    </submittedName>
</protein>
<feature type="transmembrane region" description="Helical" evidence="8">
    <location>
        <begin position="20"/>
        <end position="37"/>
    </location>
</feature>
<evidence type="ECO:0000259" key="9">
    <source>
        <dbReference type="Pfam" id="PF04116"/>
    </source>
</evidence>
<evidence type="ECO:0000256" key="7">
    <source>
        <dbReference type="SAM" id="MobiDB-lite"/>
    </source>
</evidence>
<reference evidence="10" key="1">
    <citation type="journal article" date="2023" name="Int. J. Syst. Evol. Microbiol.">
        <title>Sinisalibacter aestuarii sp. nov., isolated from estuarine sediment of the Arakawa River.</title>
        <authorList>
            <person name="Arafat S.T."/>
            <person name="Hirano S."/>
            <person name="Sato A."/>
            <person name="Takeuchi K."/>
            <person name="Yasuda T."/>
            <person name="Terahara T."/>
            <person name="Hamada M."/>
            <person name="Kobayashi T."/>
        </authorList>
    </citation>
    <scope>NUCLEOTIDE SEQUENCE</scope>
    <source>
        <strain evidence="10">B-399</strain>
    </source>
</reference>
<evidence type="ECO:0000256" key="4">
    <source>
        <dbReference type="ARBA" id="ARBA00023002"/>
    </source>
</evidence>
<comment type="subcellular location">
    <subcellularLocation>
        <location evidence="1">Endomembrane system</location>
        <topology evidence="1">Multi-pass membrane protein</topology>
    </subcellularLocation>
</comment>
<evidence type="ECO:0000256" key="6">
    <source>
        <dbReference type="ARBA" id="ARBA00023136"/>
    </source>
</evidence>
<gene>
    <name evidence="10" type="ORF">STA1M1_31920</name>
</gene>
<keyword evidence="2 8" id="KW-0812">Transmembrane</keyword>
<dbReference type="Proteomes" id="UP001144205">
    <property type="component" value="Unassembled WGS sequence"/>
</dbReference>
<dbReference type="PANTHER" id="PTHR21624:SF1">
    <property type="entry name" value="ALKYLGLYCEROL MONOOXYGENASE"/>
    <property type="match status" value="1"/>
</dbReference>
<name>A0ABQ5LX29_9RHOB</name>
<keyword evidence="6 8" id="KW-0472">Membrane</keyword>
<evidence type="ECO:0000256" key="2">
    <source>
        <dbReference type="ARBA" id="ARBA00022692"/>
    </source>
</evidence>
<organism evidence="10 11">
    <name type="scientific">Sinisalibacter aestuarii</name>
    <dbReference type="NCBI Taxonomy" id="2949426"/>
    <lineage>
        <taxon>Bacteria</taxon>
        <taxon>Pseudomonadati</taxon>
        <taxon>Pseudomonadota</taxon>
        <taxon>Alphaproteobacteria</taxon>
        <taxon>Rhodobacterales</taxon>
        <taxon>Roseobacteraceae</taxon>
        <taxon>Sinisalibacter</taxon>
    </lineage>
</organism>
<feature type="transmembrane region" description="Helical" evidence="8">
    <location>
        <begin position="72"/>
        <end position="92"/>
    </location>
</feature>
<feature type="region of interest" description="Disordered" evidence="7">
    <location>
        <begin position="307"/>
        <end position="330"/>
    </location>
</feature>
<dbReference type="InterPro" id="IPR051689">
    <property type="entry name" value="Sterol_desaturase/TMEM195"/>
</dbReference>
<sequence length="330" mass="36851">MGAFFSGVYDLLMGPDSRLWPVYLLVTIVIAFAIYRVRRVEQSFISWLLPKSVYFHASHIVDLKVFVVNRMFAAAGIVGYLFSSVALAQMVMNGLGGPSHLPPFHPVVIALLLLVTADFGTYWVHRVHHESRILWPFHALHHSAEVMTPITVFRRHPVYDLIATFTKGVLIGILQGVLMALFGQAPGFAALFGINAGYALFNIAGANLRHTHVWLSFGRWAEHIVISPAQHQVHHSLDPRHHNKNYGEILALWDWIFGTLYVPQGQEQLEFGLADSKGNRLRQRHDSLTNAMLVPLKDSGRQIARLAGRISGSPPAPAERPAQETQPAEK</sequence>
<evidence type="ECO:0000313" key="11">
    <source>
        <dbReference type="Proteomes" id="UP001144205"/>
    </source>
</evidence>
<dbReference type="InterPro" id="IPR006694">
    <property type="entry name" value="Fatty_acid_hydroxylase"/>
</dbReference>
<feature type="transmembrane region" description="Helical" evidence="8">
    <location>
        <begin position="188"/>
        <end position="208"/>
    </location>
</feature>
<evidence type="ECO:0000256" key="5">
    <source>
        <dbReference type="ARBA" id="ARBA00023098"/>
    </source>
</evidence>
<keyword evidence="11" id="KW-1185">Reference proteome</keyword>
<keyword evidence="3 8" id="KW-1133">Transmembrane helix</keyword>
<evidence type="ECO:0000256" key="3">
    <source>
        <dbReference type="ARBA" id="ARBA00022989"/>
    </source>
</evidence>
<accession>A0ABQ5LX29</accession>
<proteinExistence type="predicted"/>
<dbReference type="PANTHER" id="PTHR21624">
    <property type="entry name" value="STEROL DESATURASE-RELATED PROTEIN"/>
    <property type="match status" value="1"/>
</dbReference>
<keyword evidence="4" id="KW-0560">Oxidoreductase</keyword>
<keyword evidence="5" id="KW-0443">Lipid metabolism</keyword>
<evidence type="ECO:0000313" key="10">
    <source>
        <dbReference type="EMBL" id="GKY89323.1"/>
    </source>
</evidence>
<dbReference type="Pfam" id="PF04116">
    <property type="entry name" value="FA_hydroxylase"/>
    <property type="match status" value="1"/>
</dbReference>
<dbReference type="EMBL" id="BROH01000011">
    <property type="protein sequence ID" value="GKY89323.1"/>
    <property type="molecule type" value="Genomic_DNA"/>
</dbReference>
<feature type="transmembrane region" description="Helical" evidence="8">
    <location>
        <begin position="104"/>
        <end position="124"/>
    </location>
</feature>